<feature type="domain" description="Alpha-D-phosphohexomutase alpha/beta/alpha" evidence="17">
    <location>
        <begin position="155"/>
        <end position="256"/>
    </location>
</feature>
<dbReference type="EC" id="5.4.2.2" evidence="6"/>
<dbReference type="Pfam" id="PF02878">
    <property type="entry name" value="PGM_PMM_I"/>
    <property type="match status" value="1"/>
</dbReference>
<keyword evidence="8 14" id="KW-0479">Metal-binding</keyword>
<evidence type="ECO:0000256" key="9">
    <source>
        <dbReference type="ARBA" id="ARBA00022842"/>
    </source>
</evidence>
<comment type="caution">
    <text evidence="19">The sequence shown here is derived from an EMBL/GenBank/DDBJ whole genome shotgun (WGS) entry which is preliminary data.</text>
</comment>
<evidence type="ECO:0000256" key="11">
    <source>
        <dbReference type="ARBA" id="ARBA00039995"/>
    </source>
</evidence>
<dbReference type="InterPro" id="IPR036900">
    <property type="entry name" value="A-D-PHexomutase_C_sf"/>
</dbReference>
<dbReference type="GO" id="GO:0006166">
    <property type="term" value="P:purine ribonucleoside salvage"/>
    <property type="evidence" value="ECO:0007669"/>
    <property type="project" value="TreeGrafter"/>
</dbReference>
<evidence type="ECO:0000256" key="6">
    <source>
        <dbReference type="ARBA" id="ARBA00012728"/>
    </source>
</evidence>
<dbReference type="Pfam" id="PF00408">
    <property type="entry name" value="PGM_PMM_IV"/>
    <property type="match status" value="1"/>
</dbReference>
<dbReference type="PRINTS" id="PR00509">
    <property type="entry name" value="PGMPMM"/>
</dbReference>
<evidence type="ECO:0000256" key="4">
    <source>
        <dbReference type="ARBA" id="ARBA00005189"/>
    </source>
</evidence>
<dbReference type="GO" id="GO:0000287">
    <property type="term" value="F:magnesium ion binding"/>
    <property type="evidence" value="ECO:0007669"/>
    <property type="project" value="InterPro"/>
</dbReference>
<evidence type="ECO:0000259" key="15">
    <source>
        <dbReference type="Pfam" id="PF00408"/>
    </source>
</evidence>
<feature type="domain" description="Alpha-D-phosphohexomutase alpha/beta/alpha" evidence="16">
    <location>
        <begin position="4"/>
        <end position="134"/>
    </location>
</feature>
<keyword evidence="10" id="KW-0413">Isomerase</keyword>
<dbReference type="PANTHER" id="PTHR45745:SF1">
    <property type="entry name" value="PHOSPHOGLUCOMUTASE 2B-RELATED"/>
    <property type="match status" value="1"/>
</dbReference>
<evidence type="ECO:0000256" key="5">
    <source>
        <dbReference type="ARBA" id="ARBA00010231"/>
    </source>
</evidence>
<dbReference type="AlphaFoldDB" id="A0A3N5BTV9"/>
<dbReference type="SUPFAM" id="SSF53738">
    <property type="entry name" value="Phosphoglucomutase, first 3 domains"/>
    <property type="match status" value="2"/>
</dbReference>
<comment type="catalytic activity">
    <reaction evidence="1">
        <text>alpha-D-glucose 1-phosphate = alpha-D-glucose 6-phosphate</text>
        <dbReference type="Rhea" id="RHEA:23536"/>
        <dbReference type="ChEBI" id="CHEBI:58225"/>
        <dbReference type="ChEBI" id="CHEBI:58601"/>
        <dbReference type="EC" id="5.4.2.2"/>
    </reaction>
</comment>
<dbReference type="CDD" id="cd05800">
    <property type="entry name" value="PGM_like2"/>
    <property type="match status" value="1"/>
</dbReference>
<dbReference type="InterPro" id="IPR005846">
    <property type="entry name" value="A-D-PHexomutase_a/b/a-III"/>
</dbReference>
<dbReference type="GO" id="GO:0004614">
    <property type="term" value="F:phosphoglucomutase activity"/>
    <property type="evidence" value="ECO:0007669"/>
    <property type="project" value="UniProtKB-EC"/>
</dbReference>
<keyword evidence="7" id="KW-0597">Phosphoprotein</keyword>
<evidence type="ECO:0000256" key="13">
    <source>
        <dbReference type="ARBA" id="ARBA00041467"/>
    </source>
</evidence>
<dbReference type="InterPro" id="IPR005844">
    <property type="entry name" value="A-D-PHexomutase_a/b/a-I"/>
</dbReference>
<dbReference type="PANTHER" id="PTHR45745">
    <property type="entry name" value="PHOSPHOMANNOMUTASE 45A"/>
    <property type="match status" value="1"/>
</dbReference>
<name>A0A3N5BTV9_9THEO</name>
<evidence type="ECO:0000256" key="8">
    <source>
        <dbReference type="ARBA" id="ARBA00022723"/>
    </source>
</evidence>
<proteinExistence type="inferred from homology"/>
<feature type="domain" description="Alpha-D-phosphohexomutase C-terminal" evidence="15">
    <location>
        <begin position="402"/>
        <end position="460"/>
    </location>
</feature>
<feature type="domain" description="Alpha-D-phosphohexomutase alpha/beta/alpha" evidence="18">
    <location>
        <begin position="261"/>
        <end position="371"/>
    </location>
</feature>
<dbReference type="InterPro" id="IPR005843">
    <property type="entry name" value="A-D-PHexomutase_C"/>
</dbReference>
<dbReference type="EMBL" id="RKRE01000002">
    <property type="protein sequence ID" value="RPF47231.1"/>
    <property type="molecule type" value="Genomic_DNA"/>
</dbReference>
<evidence type="ECO:0000256" key="10">
    <source>
        <dbReference type="ARBA" id="ARBA00023235"/>
    </source>
</evidence>
<dbReference type="InterPro" id="IPR016055">
    <property type="entry name" value="A-D-PHexomutase_a/b/a-I/II/III"/>
</dbReference>
<dbReference type="GO" id="GO:0005975">
    <property type="term" value="P:carbohydrate metabolic process"/>
    <property type="evidence" value="ECO:0007669"/>
    <property type="project" value="InterPro"/>
</dbReference>
<evidence type="ECO:0000259" key="18">
    <source>
        <dbReference type="Pfam" id="PF02880"/>
    </source>
</evidence>
<evidence type="ECO:0000313" key="20">
    <source>
        <dbReference type="Proteomes" id="UP000282654"/>
    </source>
</evidence>
<evidence type="ECO:0000256" key="3">
    <source>
        <dbReference type="ARBA" id="ARBA00005164"/>
    </source>
</evidence>
<evidence type="ECO:0000259" key="17">
    <source>
        <dbReference type="Pfam" id="PF02879"/>
    </source>
</evidence>
<dbReference type="Gene3D" id="3.30.310.50">
    <property type="entry name" value="Alpha-D-phosphohexomutase, C-terminal domain"/>
    <property type="match status" value="1"/>
</dbReference>
<dbReference type="RefSeq" id="WP_245963103.1">
    <property type="nucleotide sequence ID" value="NZ_RKRE01000002.1"/>
</dbReference>
<accession>A0A3N5BTV9</accession>
<evidence type="ECO:0000259" key="16">
    <source>
        <dbReference type="Pfam" id="PF02878"/>
    </source>
</evidence>
<evidence type="ECO:0000313" key="19">
    <source>
        <dbReference type="EMBL" id="RPF47231.1"/>
    </source>
</evidence>
<evidence type="ECO:0000256" key="12">
    <source>
        <dbReference type="ARBA" id="ARBA00041398"/>
    </source>
</evidence>
<sequence length="467" mass="50273">MAKISFGTDGWRGIIARDFTFANVERVAAAIAAYLREAGLAERGVVVAYDNRFLADRFAAAAADVLRRWGIPVFFSEGALPTPVAAFAIKNRNAGGAVMLTASHNPPEYCGIKFIPEYAGPALPDITHRIEGFLAEPVAPPMVSPAPQQPLAPREDYFRHLLRLVDGEAIRRAGLKVVVDPMYGAGIGYLEALLEQLGATVTTLHNRRDPLFGGGLPDPVAARLGELRELVLAKEAHLGLALDGDADRLGVIDADGTFISPNQILSLVCYHLLEKRGWRGPVVRTVATTHLVDRIATAYGEVAYETPVGFKYIGAYLREHGCVCGGEESGGLSIRGHVPEKDGILAGLLTAEIVATHGKSLGALLADLATRFGRLVSARVDYHTTPEEKERIRRLLRDFCPAEFNGAAVVKRTTTDGVKIELASGAWFLIRASGTEPVFRVYAEAATTDAVTALHEAVRRELKLPAA</sequence>
<dbReference type="InterPro" id="IPR005841">
    <property type="entry name" value="Alpha-D-phosphohexomutase_SF"/>
</dbReference>
<dbReference type="InterPro" id="IPR016066">
    <property type="entry name" value="A-D-PHexomutase_CS"/>
</dbReference>
<comment type="pathway">
    <text evidence="4">Lipid metabolism.</text>
</comment>
<organism evidence="19 20">
    <name type="scientific">Thermodesulfitimonas autotrophica</name>
    <dbReference type="NCBI Taxonomy" id="1894989"/>
    <lineage>
        <taxon>Bacteria</taxon>
        <taxon>Bacillati</taxon>
        <taxon>Bacillota</taxon>
        <taxon>Clostridia</taxon>
        <taxon>Thermoanaerobacterales</taxon>
        <taxon>Thermoanaerobacteraceae</taxon>
        <taxon>Thermodesulfitimonas</taxon>
    </lineage>
</organism>
<dbReference type="Pfam" id="PF02879">
    <property type="entry name" value="PGM_PMM_II"/>
    <property type="match status" value="1"/>
</dbReference>
<evidence type="ECO:0000256" key="2">
    <source>
        <dbReference type="ARBA" id="ARBA00001946"/>
    </source>
</evidence>
<evidence type="ECO:0000256" key="14">
    <source>
        <dbReference type="RuleBase" id="RU004326"/>
    </source>
</evidence>
<dbReference type="Pfam" id="PF02880">
    <property type="entry name" value="PGM_PMM_III"/>
    <property type="match status" value="1"/>
</dbReference>
<reference evidence="19 20" key="1">
    <citation type="submission" date="2018-11" db="EMBL/GenBank/DDBJ databases">
        <title>Genomic Encyclopedia of Type Strains, Phase IV (KMG-IV): sequencing the most valuable type-strain genomes for metagenomic binning, comparative biology and taxonomic classification.</title>
        <authorList>
            <person name="Goeker M."/>
        </authorList>
    </citation>
    <scope>NUCLEOTIDE SEQUENCE [LARGE SCALE GENOMIC DNA]</scope>
    <source>
        <strain evidence="19 20">DSM 102936</strain>
    </source>
</reference>
<dbReference type="SUPFAM" id="SSF55957">
    <property type="entry name" value="Phosphoglucomutase, C-terminal domain"/>
    <property type="match status" value="1"/>
</dbReference>
<dbReference type="InterPro" id="IPR005845">
    <property type="entry name" value="A-D-PHexomutase_a/b/a-II"/>
</dbReference>
<comment type="cofactor">
    <cofactor evidence="2">
        <name>Mg(2+)</name>
        <dbReference type="ChEBI" id="CHEBI:18420"/>
    </cofactor>
</comment>
<dbReference type="Gene3D" id="3.40.120.10">
    <property type="entry name" value="Alpha-D-Glucose-1,6-Bisphosphate, subunit A, domain 3"/>
    <property type="match status" value="3"/>
</dbReference>
<dbReference type="Proteomes" id="UP000282654">
    <property type="component" value="Unassembled WGS sequence"/>
</dbReference>
<gene>
    <name evidence="19" type="ORF">EDD75_1517</name>
</gene>
<comment type="similarity">
    <text evidence="5 14">Belongs to the phosphohexose mutase family.</text>
</comment>
<dbReference type="GO" id="GO:0008973">
    <property type="term" value="F:phosphopentomutase activity"/>
    <property type="evidence" value="ECO:0007669"/>
    <property type="project" value="TreeGrafter"/>
</dbReference>
<evidence type="ECO:0000256" key="7">
    <source>
        <dbReference type="ARBA" id="ARBA00022553"/>
    </source>
</evidence>
<evidence type="ECO:0000256" key="1">
    <source>
        <dbReference type="ARBA" id="ARBA00000443"/>
    </source>
</evidence>
<keyword evidence="20" id="KW-1185">Reference proteome</keyword>
<comment type="pathway">
    <text evidence="3">Glycolipid metabolism; diglucosyl-diacylglycerol biosynthesis.</text>
</comment>
<protein>
    <recommendedName>
        <fullName evidence="11">Phosphoglucomutase</fullName>
        <ecNumber evidence="6">5.4.2.2</ecNumber>
    </recommendedName>
    <alternativeName>
        <fullName evidence="13">Alpha-phosphoglucomutase</fullName>
    </alternativeName>
    <alternativeName>
        <fullName evidence="12">Glucose phosphomutase</fullName>
    </alternativeName>
</protein>
<keyword evidence="9 14" id="KW-0460">Magnesium</keyword>
<dbReference type="PROSITE" id="PS00710">
    <property type="entry name" value="PGM_PMM"/>
    <property type="match status" value="1"/>
</dbReference>